<dbReference type="CDD" id="cd01949">
    <property type="entry name" value="GGDEF"/>
    <property type="match status" value="1"/>
</dbReference>
<dbReference type="SMART" id="SM00052">
    <property type="entry name" value="EAL"/>
    <property type="match status" value="1"/>
</dbReference>
<evidence type="ECO:0000259" key="3">
    <source>
        <dbReference type="PROSITE" id="PS50883"/>
    </source>
</evidence>
<dbReference type="Gene3D" id="3.20.20.450">
    <property type="entry name" value="EAL domain"/>
    <property type="match status" value="1"/>
</dbReference>
<evidence type="ECO:0000256" key="1">
    <source>
        <dbReference type="ARBA" id="ARBA00012282"/>
    </source>
</evidence>
<evidence type="ECO:0000259" key="4">
    <source>
        <dbReference type="PROSITE" id="PS50887"/>
    </source>
</evidence>
<evidence type="ECO:0000256" key="2">
    <source>
        <dbReference type="ARBA" id="ARBA00022636"/>
    </source>
</evidence>
<dbReference type="Pfam" id="PF00990">
    <property type="entry name" value="GGDEF"/>
    <property type="match status" value="1"/>
</dbReference>
<dbReference type="InterPro" id="IPR029787">
    <property type="entry name" value="Nucleotide_cyclase"/>
</dbReference>
<sequence length="568" mass="63320">MTQVSPIPHQRSQLFCLSLDDSAFDFWQAQARGEALISRCDGFADMSSQWLQSPDSALAIAASHYDGRLRDLLERLQLTLPDAPVIVLLQQPCGADIAVELIDLGVQEVVVSPESGWQLDDSLALASARKHHELQLQRSSHYDCLTGLANRTLFQDRLDYSLAQSQRRQRGLALLFIDLDRFRIVNDVFGHDGGDEVLKVIAARLQQCVRRADTLARLAGNSFAVLLDNINDTHIAELVADKLRLRINQAIELGEEEVFVSASIGMELATRVGFDAGQLVRRAELALHQAKQQGRQRSQLYEDQPSPISSVRAGLESSLHHALERDELYLAYQPQVQVDSRRFAGVEALMRWQHSSLGSIPPAVFIPVLEDTGLIEAFGEWAIRSACRQYQQWLQQGQVPDNSKVSVNLSPRQFRQDNLEQIVRRTLTETGLPAHNLMLEITESMLMTSVEQNAELLSRLRELGIGVAIDDFGTGYSSLAYLKNLPIDVLKIDRMFVKDIVDNADDAAIAHSIINLAHNLGLKVIAEGVEDVEVLEILSLLGCDQYQGYYFARPSNAADIPDLVARCR</sequence>
<reference evidence="5 6" key="1">
    <citation type="submission" date="2017-07" db="EMBL/GenBank/DDBJ databases">
        <title>Annotated genome sequence of Bacterioplanes sanyensis isolated from Red Sea.</title>
        <authorList>
            <person name="Rehman Z.U."/>
        </authorList>
    </citation>
    <scope>NUCLEOTIDE SEQUENCE [LARGE SCALE GENOMIC DNA]</scope>
    <source>
        <strain evidence="5 6">NV9</strain>
    </source>
</reference>
<dbReference type="InterPro" id="IPR035919">
    <property type="entry name" value="EAL_sf"/>
</dbReference>
<evidence type="ECO:0000313" key="6">
    <source>
        <dbReference type="Proteomes" id="UP000202440"/>
    </source>
</evidence>
<dbReference type="FunFam" id="3.20.20.450:FF:000001">
    <property type="entry name" value="Cyclic di-GMP phosphodiesterase yahA"/>
    <property type="match status" value="1"/>
</dbReference>
<name>A0A222FG26_9GAMM</name>
<dbReference type="OrthoDB" id="9176779at2"/>
<dbReference type="GO" id="GO:0071111">
    <property type="term" value="F:cyclic-guanylate-specific phosphodiesterase activity"/>
    <property type="evidence" value="ECO:0007669"/>
    <property type="project" value="UniProtKB-EC"/>
</dbReference>
<dbReference type="RefSeq" id="WP_094058929.1">
    <property type="nucleotide sequence ID" value="NZ_CP022530.1"/>
</dbReference>
<dbReference type="SUPFAM" id="SSF141868">
    <property type="entry name" value="EAL domain-like"/>
    <property type="match status" value="1"/>
</dbReference>
<dbReference type="PROSITE" id="PS50883">
    <property type="entry name" value="EAL"/>
    <property type="match status" value="1"/>
</dbReference>
<dbReference type="CDD" id="cd01948">
    <property type="entry name" value="EAL"/>
    <property type="match status" value="1"/>
</dbReference>
<dbReference type="PROSITE" id="PS50887">
    <property type="entry name" value="GGDEF"/>
    <property type="match status" value="1"/>
</dbReference>
<dbReference type="InterPro" id="IPR000160">
    <property type="entry name" value="GGDEF_dom"/>
</dbReference>
<dbReference type="PANTHER" id="PTHR44757">
    <property type="entry name" value="DIGUANYLATE CYCLASE DGCP"/>
    <property type="match status" value="1"/>
</dbReference>
<organism evidence="5 6">
    <name type="scientific">Bacterioplanes sanyensis</name>
    <dbReference type="NCBI Taxonomy" id="1249553"/>
    <lineage>
        <taxon>Bacteria</taxon>
        <taxon>Pseudomonadati</taxon>
        <taxon>Pseudomonadota</taxon>
        <taxon>Gammaproteobacteria</taxon>
        <taxon>Oceanospirillales</taxon>
        <taxon>Oceanospirillaceae</taxon>
        <taxon>Bacterioplanes</taxon>
    </lineage>
</organism>
<gene>
    <name evidence="5" type="ORF">CHH28_03100</name>
</gene>
<dbReference type="EC" id="3.1.4.52" evidence="1"/>
<dbReference type="KEGG" id="bsan:CHH28_03100"/>
<feature type="domain" description="GGDEF" evidence="4">
    <location>
        <begin position="170"/>
        <end position="303"/>
    </location>
</feature>
<dbReference type="InterPro" id="IPR052155">
    <property type="entry name" value="Biofilm_reg_signaling"/>
</dbReference>
<dbReference type="SUPFAM" id="SSF55073">
    <property type="entry name" value="Nucleotide cyclase"/>
    <property type="match status" value="1"/>
</dbReference>
<dbReference type="Gene3D" id="3.30.70.270">
    <property type="match status" value="1"/>
</dbReference>
<dbReference type="Proteomes" id="UP000202440">
    <property type="component" value="Chromosome"/>
</dbReference>
<dbReference type="PANTHER" id="PTHR44757:SF2">
    <property type="entry name" value="BIOFILM ARCHITECTURE MAINTENANCE PROTEIN MBAA"/>
    <property type="match status" value="1"/>
</dbReference>
<dbReference type="EMBL" id="CP022530">
    <property type="protein sequence ID" value="ASP37720.1"/>
    <property type="molecule type" value="Genomic_DNA"/>
</dbReference>
<keyword evidence="6" id="KW-1185">Reference proteome</keyword>
<dbReference type="InterPro" id="IPR043128">
    <property type="entry name" value="Rev_trsase/Diguanyl_cyclase"/>
</dbReference>
<dbReference type="NCBIfam" id="TIGR00254">
    <property type="entry name" value="GGDEF"/>
    <property type="match status" value="1"/>
</dbReference>
<dbReference type="AlphaFoldDB" id="A0A222FG26"/>
<proteinExistence type="predicted"/>
<dbReference type="SMART" id="SM00267">
    <property type="entry name" value="GGDEF"/>
    <property type="match status" value="1"/>
</dbReference>
<feature type="domain" description="EAL" evidence="3">
    <location>
        <begin position="312"/>
        <end position="568"/>
    </location>
</feature>
<dbReference type="Pfam" id="PF00563">
    <property type="entry name" value="EAL"/>
    <property type="match status" value="1"/>
</dbReference>
<protein>
    <recommendedName>
        <fullName evidence="1">cyclic-guanylate-specific phosphodiesterase</fullName>
        <ecNumber evidence="1">3.1.4.52</ecNumber>
    </recommendedName>
</protein>
<keyword evidence="2" id="KW-0973">c-di-GMP</keyword>
<evidence type="ECO:0000313" key="5">
    <source>
        <dbReference type="EMBL" id="ASP37720.1"/>
    </source>
</evidence>
<dbReference type="InterPro" id="IPR001633">
    <property type="entry name" value="EAL_dom"/>
</dbReference>
<accession>A0A222FG26</accession>